<dbReference type="InterPro" id="IPR026673">
    <property type="entry name" value="SPEC3/Stum"/>
</dbReference>
<feature type="region of interest" description="Disordered" evidence="6">
    <location>
        <begin position="473"/>
        <end position="534"/>
    </location>
</feature>
<protein>
    <recommendedName>
        <fullName evidence="8">VASt domain-containing protein</fullName>
    </recommendedName>
</protein>
<reference evidence="9 10" key="1">
    <citation type="submission" date="2014-06" db="EMBL/GenBank/DDBJ databases">
        <authorList>
            <person name="Swart Estienne"/>
        </authorList>
    </citation>
    <scope>NUCLEOTIDE SEQUENCE [LARGE SCALE GENOMIC DNA]</scope>
    <source>
        <strain evidence="9 10">130c</strain>
    </source>
</reference>
<keyword evidence="3 7" id="KW-0812">Transmembrane</keyword>
<dbReference type="InterPro" id="IPR031968">
    <property type="entry name" value="VASt"/>
</dbReference>
<dbReference type="PANTHER" id="PTHR47666">
    <property type="entry name" value="PROTEIN VASCULAR ASSOCIATED DEATH 1, CHLOROPLASTIC"/>
    <property type="match status" value="1"/>
</dbReference>
<name>A0A078AYV0_STYLE</name>
<evidence type="ECO:0000256" key="1">
    <source>
        <dbReference type="ARBA" id="ARBA00004141"/>
    </source>
</evidence>
<dbReference type="Gene3D" id="2.30.29.30">
    <property type="entry name" value="Pleckstrin-homology domain (PH domain)/Phosphotyrosine-binding domain (PTB)"/>
    <property type="match status" value="1"/>
</dbReference>
<feature type="domain" description="VASt" evidence="8">
    <location>
        <begin position="636"/>
        <end position="815"/>
    </location>
</feature>
<gene>
    <name evidence="9" type="primary">Contig11604.g12426</name>
    <name evidence="9" type="ORF">STYLEM_15049</name>
</gene>
<dbReference type="Pfam" id="PF02893">
    <property type="entry name" value="GRAM"/>
    <property type="match status" value="1"/>
</dbReference>
<dbReference type="InParanoid" id="A0A078AYV0"/>
<sequence length="915" mass="105266">MIFHYGGANPESLSQILGCSSEEIIMRAQPVVLTGWAMCFNGKSNSWNKKSTASLFPIDAYYTRGFCIQHTLKEIDKLNTFYGYPIVHDRMKIIVTEVDRYADKQKPGYATFKHEVNSSKMTGDQSEFFTGEDTLLIKRTFEAKAYIRNAKQVFVYPDKTYLIECCKNFYTHLQLKGDDLRQIREFIIEVRKADNYKMVDEFRYPIIKQQWQKYGLGLCIISYQGGANNNFEMKKNQTIKFMREKVIDIDEKDAQVWQLITDVPKIKSPWQYVCFILNVIIPGLGTMIVSGFSPKWSKTLFMVGVFQLFLAYILIGWIFSIYWGILIVRKSWEDQAELQNFLEKTNVRSDQQQPAQSYARLRELFSLPKKEVIFDDFGCSYNSGILHTGRMYLTENYICFYSSIMGITKRVIVPLNDVTQVSKAKSLGMIKAIKIYTQAQAGKKSSYKFQSFSDCNKTYKIIQKLWSNVSPYAQQNKDVSEEEDDDDDNQSQMSMSTVTRGTELAQTQDKLNVQGGQLDSSIDGKQEPKIIISNDNNSSILERSLSHRLSGSGINNEEIKLDQQPSAIDDQRTLSDGLNGNKKQTDEKQGVQVEKAQGLNELNERSKQGKDKENPFEYITKDELEKLLDPYPVGENMNEMEKICLNMGALDFFNQVAVHSGIHSFEKFYAEKGEQKIQAQDWVIPEPAEEYDGKPVQMASQMFVEFQIKDNPFVKVSPTTKYYKLLEKTDQKVCFKILSKCSGVPYCDTFAIEEEFLILAPSPGAPICVVRIMMQVIYYKSTIFKSKITSSSIKGSKDVWTEWVEWFKRKGLAFKEKKAPQAANKLKHGIEKSNKLFEKKNDEPAEAQKQVQKKNFKDKLENIVNQAQLYASEYRVEILLFLIMLFLIQVILKLNSLEYQLAQLSNNNTNCSQNQ</sequence>
<feature type="compositionally biased region" description="Acidic residues" evidence="6">
    <location>
        <begin position="480"/>
        <end position="489"/>
    </location>
</feature>
<evidence type="ECO:0000256" key="7">
    <source>
        <dbReference type="SAM" id="Phobius"/>
    </source>
</evidence>
<feature type="compositionally biased region" description="Polar residues" evidence="6">
    <location>
        <begin position="490"/>
        <end position="520"/>
    </location>
</feature>
<evidence type="ECO:0000313" key="10">
    <source>
        <dbReference type="Proteomes" id="UP000039865"/>
    </source>
</evidence>
<evidence type="ECO:0000256" key="6">
    <source>
        <dbReference type="SAM" id="MobiDB-lite"/>
    </source>
</evidence>
<organism evidence="9 10">
    <name type="scientific">Stylonychia lemnae</name>
    <name type="common">Ciliate</name>
    <dbReference type="NCBI Taxonomy" id="5949"/>
    <lineage>
        <taxon>Eukaryota</taxon>
        <taxon>Sar</taxon>
        <taxon>Alveolata</taxon>
        <taxon>Ciliophora</taxon>
        <taxon>Intramacronucleata</taxon>
        <taxon>Spirotrichea</taxon>
        <taxon>Stichotrichia</taxon>
        <taxon>Sporadotrichida</taxon>
        <taxon>Oxytrichidae</taxon>
        <taxon>Stylonychinae</taxon>
        <taxon>Stylonychia</taxon>
    </lineage>
</organism>
<evidence type="ECO:0000256" key="3">
    <source>
        <dbReference type="ARBA" id="ARBA00022692"/>
    </source>
</evidence>
<dbReference type="PANTHER" id="PTHR47666:SF1">
    <property type="entry name" value="PROTEIN VASCULAR ASSOCIATED DEATH 1, CHLOROPLASTIC"/>
    <property type="match status" value="1"/>
</dbReference>
<accession>A0A078AYV0</accession>
<dbReference type="AlphaFoldDB" id="A0A078AYV0"/>
<dbReference type="SMART" id="SM00568">
    <property type="entry name" value="GRAM"/>
    <property type="match status" value="1"/>
</dbReference>
<feature type="compositionally biased region" description="Basic and acidic residues" evidence="6">
    <location>
        <begin position="602"/>
        <end position="615"/>
    </location>
</feature>
<feature type="region of interest" description="Disordered" evidence="6">
    <location>
        <begin position="557"/>
        <end position="615"/>
    </location>
</feature>
<keyword evidence="5 7" id="KW-0472">Membrane</keyword>
<evidence type="ECO:0000256" key="5">
    <source>
        <dbReference type="ARBA" id="ARBA00023136"/>
    </source>
</evidence>
<comment type="subcellular location">
    <subcellularLocation>
        <location evidence="1">Membrane</location>
        <topology evidence="1">Multi-pass membrane protein</topology>
    </subcellularLocation>
    <subcellularLocation>
        <location evidence="2">Membrane</location>
        <topology evidence="2">Single-pass membrane protein</topology>
    </subcellularLocation>
</comment>
<feature type="transmembrane region" description="Helical" evidence="7">
    <location>
        <begin position="270"/>
        <end position="292"/>
    </location>
</feature>
<dbReference type="InterPro" id="IPR011993">
    <property type="entry name" value="PH-like_dom_sf"/>
</dbReference>
<dbReference type="EMBL" id="CCKQ01014210">
    <property type="protein sequence ID" value="CDW85958.1"/>
    <property type="molecule type" value="Genomic_DNA"/>
</dbReference>
<evidence type="ECO:0000256" key="4">
    <source>
        <dbReference type="ARBA" id="ARBA00022989"/>
    </source>
</evidence>
<dbReference type="InterPro" id="IPR004182">
    <property type="entry name" value="GRAM"/>
</dbReference>
<evidence type="ECO:0000256" key="2">
    <source>
        <dbReference type="ARBA" id="ARBA00004167"/>
    </source>
</evidence>
<evidence type="ECO:0000259" key="8">
    <source>
        <dbReference type="PROSITE" id="PS51778"/>
    </source>
</evidence>
<feature type="transmembrane region" description="Helical" evidence="7">
    <location>
        <begin position="299"/>
        <end position="325"/>
    </location>
</feature>
<proteinExistence type="predicted"/>
<dbReference type="GO" id="GO:0016020">
    <property type="term" value="C:membrane"/>
    <property type="evidence" value="ECO:0007669"/>
    <property type="project" value="UniProtKB-SubCell"/>
</dbReference>
<dbReference type="OrthoDB" id="303606at2759"/>
<keyword evidence="10" id="KW-1185">Reference proteome</keyword>
<evidence type="ECO:0000313" key="9">
    <source>
        <dbReference type="EMBL" id="CDW85958.1"/>
    </source>
</evidence>
<dbReference type="Proteomes" id="UP000039865">
    <property type="component" value="Unassembled WGS sequence"/>
</dbReference>
<dbReference type="PROSITE" id="PS51778">
    <property type="entry name" value="VAST"/>
    <property type="match status" value="1"/>
</dbReference>
<dbReference type="Pfam" id="PF15795">
    <property type="entry name" value="Spec3"/>
    <property type="match status" value="1"/>
</dbReference>
<dbReference type="Pfam" id="PF16016">
    <property type="entry name" value="VASt"/>
    <property type="match status" value="1"/>
</dbReference>
<keyword evidence="4 7" id="KW-1133">Transmembrane helix</keyword>